<sequence length="315" mass="35766">MSFTGISFIGSGRLSGRSTPATTASLVTDSGYHLLVIDGYSRTRETTPNGYWIESPPFRVGGHRWCIRYYPNGSEDIAEAVKVQFQFNLVDKAEKQLPSNIHETEVTNFSKEILCWGSAFMKRNELEKSKLLKDDSLTIKCDIMVTKDVDINRTGANTAPFVVDTDVVFEVSGEKLHAHRCILAARSAVFRAELFGPMKEGTTTGVIHINDMEARVFKLMLTFIYNDSMPNINEEEDMEEDEEKDDDVDDIEVMWQHLLVAADRYDLQRLRLMCENKLYGYINATKVASILELAEQHHCRGLKEACLDFLNFPLN</sequence>
<dbReference type="CDD" id="cd00121">
    <property type="entry name" value="MATH"/>
    <property type="match status" value="1"/>
</dbReference>
<dbReference type="EMBL" id="CM000760">
    <property type="protein sequence ID" value="KXG38482.1"/>
    <property type="molecule type" value="Genomic_DNA"/>
</dbReference>
<name>A0A1B6QKN1_SORBI</name>
<comment type="similarity">
    <text evidence="2">Belongs to the Tdpoz family.</text>
</comment>
<evidence type="ECO:0008006" key="7">
    <source>
        <dbReference type="Google" id="ProtNLM"/>
    </source>
</evidence>
<dbReference type="Gramene" id="KXG38482">
    <property type="protein sequence ID" value="KXG38482"/>
    <property type="gene ID" value="SORBI_3001G241500"/>
</dbReference>
<dbReference type="OMA" id="HINDMEA"/>
<evidence type="ECO:0000259" key="4">
    <source>
        <dbReference type="PROSITE" id="PS50144"/>
    </source>
</evidence>
<dbReference type="InterPro" id="IPR056423">
    <property type="entry name" value="BACK_BPM_SPOP"/>
</dbReference>
<dbReference type="InParanoid" id="A0A1B6QKN1"/>
<dbReference type="Pfam" id="PF22486">
    <property type="entry name" value="MATH_2"/>
    <property type="match status" value="1"/>
</dbReference>
<organism evidence="5 6">
    <name type="scientific">Sorghum bicolor</name>
    <name type="common">Sorghum</name>
    <name type="synonym">Sorghum vulgare</name>
    <dbReference type="NCBI Taxonomy" id="4558"/>
    <lineage>
        <taxon>Eukaryota</taxon>
        <taxon>Viridiplantae</taxon>
        <taxon>Streptophyta</taxon>
        <taxon>Embryophyta</taxon>
        <taxon>Tracheophyta</taxon>
        <taxon>Spermatophyta</taxon>
        <taxon>Magnoliopsida</taxon>
        <taxon>Liliopsida</taxon>
        <taxon>Poales</taxon>
        <taxon>Poaceae</taxon>
        <taxon>PACMAD clade</taxon>
        <taxon>Panicoideae</taxon>
        <taxon>Andropogonodae</taxon>
        <taxon>Andropogoneae</taxon>
        <taxon>Sorghinae</taxon>
        <taxon>Sorghum</taxon>
    </lineage>
</organism>
<dbReference type="AlphaFoldDB" id="A0A1B6QKN1"/>
<proteinExistence type="inferred from homology"/>
<dbReference type="Gene3D" id="6.10.250.3030">
    <property type="match status" value="1"/>
</dbReference>
<keyword evidence="6" id="KW-1185">Reference proteome</keyword>
<dbReference type="PROSITE" id="PS50097">
    <property type="entry name" value="BTB"/>
    <property type="match status" value="1"/>
</dbReference>
<dbReference type="PROSITE" id="PS50144">
    <property type="entry name" value="MATH"/>
    <property type="match status" value="1"/>
</dbReference>
<dbReference type="SMART" id="SM00225">
    <property type="entry name" value="BTB"/>
    <property type="match status" value="1"/>
</dbReference>
<protein>
    <recommendedName>
        <fullName evidence="7">BTB domain-containing protein</fullName>
    </recommendedName>
</protein>
<dbReference type="GO" id="GO:0016567">
    <property type="term" value="P:protein ubiquitination"/>
    <property type="evidence" value="ECO:0007669"/>
    <property type="project" value="InterPro"/>
</dbReference>
<dbReference type="Pfam" id="PF24570">
    <property type="entry name" value="BACK_BPM_SPOP"/>
    <property type="match status" value="1"/>
</dbReference>
<evidence type="ECO:0000313" key="6">
    <source>
        <dbReference type="Proteomes" id="UP000000768"/>
    </source>
</evidence>
<dbReference type="InterPro" id="IPR011333">
    <property type="entry name" value="SKP1/BTB/POZ_sf"/>
</dbReference>
<reference evidence="6" key="2">
    <citation type="journal article" date="2018" name="Plant J.">
        <title>The Sorghum bicolor reference genome: improved assembly, gene annotations, a transcriptome atlas, and signatures of genome organization.</title>
        <authorList>
            <person name="McCormick R.F."/>
            <person name="Truong S.K."/>
            <person name="Sreedasyam A."/>
            <person name="Jenkins J."/>
            <person name="Shu S."/>
            <person name="Sims D."/>
            <person name="Kennedy M."/>
            <person name="Amirebrahimi M."/>
            <person name="Weers B.D."/>
            <person name="McKinley B."/>
            <person name="Mattison A."/>
            <person name="Morishige D.T."/>
            <person name="Grimwood J."/>
            <person name="Schmutz J."/>
            <person name="Mullet J.E."/>
        </authorList>
    </citation>
    <scope>NUCLEOTIDE SEQUENCE [LARGE SCALE GENOMIC DNA]</scope>
    <source>
        <strain evidence="6">cv. BTx623</strain>
    </source>
</reference>
<dbReference type="SUPFAM" id="SSF54695">
    <property type="entry name" value="POZ domain"/>
    <property type="match status" value="1"/>
</dbReference>
<evidence type="ECO:0000256" key="1">
    <source>
        <dbReference type="ARBA" id="ARBA00004906"/>
    </source>
</evidence>
<dbReference type="PANTHER" id="PTHR26379:SF381">
    <property type="entry name" value="OS10G0429300 PROTEIN"/>
    <property type="match status" value="1"/>
</dbReference>
<gene>
    <name evidence="5" type="ORF">SORBI_3001G241500</name>
</gene>
<dbReference type="Gene3D" id="3.30.710.10">
    <property type="entry name" value="Potassium Channel Kv1.1, Chain A"/>
    <property type="match status" value="1"/>
</dbReference>
<dbReference type="Gene3D" id="2.60.210.10">
    <property type="entry name" value="Apoptosis, Tumor Necrosis Factor Receptor Associated Protein 2, Chain A"/>
    <property type="match status" value="1"/>
</dbReference>
<dbReference type="InterPro" id="IPR008974">
    <property type="entry name" value="TRAF-like"/>
</dbReference>
<feature type="domain" description="MATH" evidence="4">
    <location>
        <begin position="30"/>
        <end position="143"/>
    </location>
</feature>
<dbReference type="Proteomes" id="UP000000768">
    <property type="component" value="Chromosome 1"/>
</dbReference>
<dbReference type="PANTHER" id="PTHR26379">
    <property type="entry name" value="BTB/POZ AND MATH DOMAIN-CONTAINING PROTEIN 1"/>
    <property type="match status" value="1"/>
</dbReference>
<comment type="pathway">
    <text evidence="1">Protein modification; protein ubiquitination.</text>
</comment>
<feature type="domain" description="BTB" evidence="3">
    <location>
        <begin position="165"/>
        <end position="233"/>
    </location>
</feature>
<evidence type="ECO:0000313" key="5">
    <source>
        <dbReference type="EMBL" id="KXG38482.1"/>
    </source>
</evidence>
<dbReference type="InterPro" id="IPR045005">
    <property type="entry name" value="BPM1-6"/>
</dbReference>
<dbReference type="SUPFAM" id="SSF49599">
    <property type="entry name" value="TRAF domain-like"/>
    <property type="match status" value="1"/>
</dbReference>
<dbReference type="InterPro" id="IPR002083">
    <property type="entry name" value="MATH/TRAF_dom"/>
</dbReference>
<accession>A0A1B6QKN1</accession>
<evidence type="ECO:0000256" key="2">
    <source>
        <dbReference type="ARBA" id="ARBA00010846"/>
    </source>
</evidence>
<reference evidence="5 6" key="1">
    <citation type="journal article" date="2009" name="Nature">
        <title>The Sorghum bicolor genome and the diversification of grasses.</title>
        <authorList>
            <person name="Paterson A.H."/>
            <person name="Bowers J.E."/>
            <person name="Bruggmann R."/>
            <person name="Dubchak I."/>
            <person name="Grimwood J."/>
            <person name="Gundlach H."/>
            <person name="Haberer G."/>
            <person name="Hellsten U."/>
            <person name="Mitros T."/>
            <person name="Poliakov A."/>
            <person name="Schmutz J."/>
            <person name="Spannagl M."/>
            <person name="Tang H."/>
            <person name="Wang X."/>
            <person name="Wicker T."/>
            <person name="Bharti A.K."/>
            <person name="Chapman J."/>
            <person name="Feltus F.A."/>
            <person name="Gowik U."/>
            <person name="Grigoriev I.V."/>
            <person name="Lyons E."/>
            <person name="Maher C.A."/>
            <person name="Martis M."/>
            <person name="Narechania A."/>
            <person name="Otillar R.P."/>
            <person name="Penning B.W."/>
            <person name="Salamov A.A."/>
            <person name="Wang Y."/>
            <person name="Zhang L."/>
            <person name="Carpita N.C."/>
            <person name="Freeling M."/>
            <person name="Gingle A.R."/>
            <person name="Hash C.T."/>
            <person name="Keller B."/>
            <person name="Klein P."/>
            <person name="Kresovich S."/>
            <person name="McCann M.C."/>
            <person name="Ming R."/>
            <person name="Peterson D.G."/>
            <person name="Mehboob-ur-Rahman"/>
            <person name="Ware D."/>
            <person name="Westhoff P."/>
            <person name="Mayer K.F."/>
            <person name="Messing J."/>
            <person name="Rokhsar D.S."/>
        </authorList>
    </citation>
    <scope>NUCLEOTIDE SEQUENCE [LARGE SCALE GENOMIC DNA]</scope>
    <source>
        <strain evidence="6">cv. BTx623</strain>
    </source>
</reference>
<evidence type="ECO:0000259" key="3">
    <source>
        <dbReference type="PROSITE" id="PS50097"/>
    </source>
</evidence>
<dbReference type="InterPro" id="IPR000210">
    <property type="entry name" value="BTB/POZ_dom"/>
</dbReference>
<dbReference type="Pfam" id="PF00651">
    <property type="entry name" value="BTB"/>
    <property type="match status" value="1"/>
</dbReference>